<organism evidence="2 3">
    <name type="scientific">Sphingobacterium psychroaquaticum</name>
    <dbReference type="NCBI Taxonomy" id="561061"/>
    <lineage>
        <taxon>Bacteria</taxon>
        <taxon>Pseudomonadati</taxon>
        <taxon>Bacteroidota</taxon>
        <taxon>Sphingobacteriia</taxon>
        <taxon>Sphingobacteriales</taxon>
        <taxon>Sphingobacteriaceae</taxon>
        <taxon>Sphingobacterium</taxon>
    </lineage>
</organism>
<feature type="transmembrane region" description="Helical" evidence="1">
    <location>
        <begin position="75"/>
        <end position="94"/>
    </location>
</feature>
<dbReference type="RefSeq" id="WP_085471560.1">
    <property type="nucleotide sequence ID" value="NZ_FXAU01000001.1"/>
</dbReference>
<sequence length="134" mass="15256">MKTQKENYPLVSFIVGFLVWLSATVLFRVAGQHFFIVDNEFVLITLYIILIPALGLLATTVFNKFQLNNLESVKSAAIMVLPGMLLDTVCVQFFEKIFTNMPEIYSKTFASWLMFAYATVLVFGLLRKKQGTEK</sequence>
<name>A0A1X7IE04_9SPHI</name>
<dbReference type="EMBL" id="FXAU01000001">
    <property type="protein sequence ID" value="SMG12563.1"/>
    <property type="molecule type" value="Genomic_DNA"/>
</dbReference>
<dbReference type="Proteomes" id="UP000192980">
    <property type="component" value="Unassembled WGS sequence"/>
</dbReference>
<dbReference type="Pfam" id="PF17329">
    <property type="entry name" value="DUF5367"/>
    <property type="match status" value="1"/>
</dbReference>
<gene>
    <name evidence="2" type="ORF">SAMN05660862_0704</name>
</gene>
<feature type="transmembrane region" description="Helical" evidence="1">
    <location>
        <begin position="41"/>
        <end position="63"/>
    </location>
</feature>
<dbReference type="OrthoDB" id="8479580at2"/>
<dbReference type="InterPro" id="IPR020509">
    <property type="entry name" value="Uncharacterised_YnzE"/>
</dbReference>
<accession>A0A1X7IE04</accession>
<feature type="transmembrane region" description="Helical" evidence="1">
    <location>
        <begin position="7"/>
        <end position="29"/>
    </location>
</feature>
<dbReference type="AlphaFoldDB" id="A0A1X7IE04"/>
<reference evidence="2 3" key="1">
    <citation type="submission" date="2017-04" db="EMBL/GenBank/DDBJ databases">
        <authorList>
            <person name="Afonso C.L."/>
            <person name="Miller P.J."/>
            <person name="Scott M.A."/>
            <person name="Spackman E."/>
            <person name="Goraichik I."/>
            <person name="Dimitrov K.M."/>
            <person name="Suarez D.L."/>
            <person name="Swayne D.E."/>
        </authorList>
    </citation>
    <scope>NUCLEOTIDE SEQUENCE [LARGE SCALE GENOMIC DNA]</scope>
    <source>
        <strain evidence="2 3">DSM 22418</strain>
    </source>
</reference>
<keyword evidence="1" id="KW-0472">Membrane</keyword>
<feature type="transmembrane region" description="Helical" evidence="1">
    <location>
        <begin position="109"/>
        <end position="126"/>
    </location>
</feature>
<protein>
    <recommendedName>
        <fullName evidence="4">DUF5367 domain-containing protein</fullName>
    </recommendedName>
</protein>
<keyword evidence="1" id="KW-0812">Transmembrane</keyword>
<evidence type="ECO:0008006" key="4">
    <source>
        <dbReference type="Google" id="ProtNLM"/>
    </source>
</evidence>
<evidence type="ECO:0000313" key="2">
    <source>
        <dbReference type="EMBL" id="SMG12563.1"/>
    </source>
</evidence>
<proteinExistence type="predicted"/>
<evidence type="ECO:0000313" key="3">
    <source>
        <dbReference type="Proteomes" id="UP000192980"/>
    </source>
</evidence>
<keyword evidence="1" id="KW-1133">Transmembrane helix</keyword>
<evidence type="ECO:0000256" key="1">
    <source>
        <dbReference type="SAM" id="Phobius"/>
    </source>
</evidence>
<keyword evidence="3" id="KW-1185">Reference proteome</keyword>